<evidence type="ECO:0000259" key="3">
    <source>
        <dbReference type="Pfam" id="PF00156"/>
    </source>
</evidence>
<proteinExistence type="predicted"/>
<gene>
    <name evidence="4" type="ORF">EDD32_1284</name>
</gene>
<dbReference type="RefSeq" id="WP_123915945.1">
    <property type="nucleotide sequence ID" value="NZ_RKRA01000001.1"/>
</dbReference>
<dbReference type="Proteomes" id="UP000280726">
    <property type="component" value="Unassembled WGS sequence"/>
</dbReference>
<dbReference type="InterPro" id="IPR029057">
    <property type="entry name" value="PRTase-like"/>
</dbReference>
<dbReference type="PANTHER" id="PTHR43363">
    <property type="entry name" value="HYPOXANTHINE PHOSPHORIBOSYLTRANSFERASE"/>
    <property type="match status" value="1"/>
</dbReference>
<evidence type="ECO:0000256" key="1">
    <source>
        <dbReference type="ARBA" id="ARBA00022676"/>
    </source>
</evidence>
<dbReference type="CDD" id="cd06223">
    <property type="entry name" value="PRTases_typeI"/>
    <property type="match status" value="1"/>
</dbReference>
<dbReference type="SUPFAM" id="SSF53271">
    <property type="entry name" value="PRTase-like"/>
    <property type="match status" value="1"/>
</dbReference>
<comment type="caution">
    <text evidence="4">The sequence shown here is derived from an EMBL/GenBank/DDBJ whole genome shotgun (WGS) entry which is preliminary data.</text>
</comment>
<accession>A0A3N4Z506</accession>
<dbReference type="PANTHER" id="PTHR43363:SF1">
    <property type="entry name" value="HYPOXANTHINE-GUANINE PHOSPHORIBOSYLTRANSFERASE"/>
    <property type="match status" value="1"/>
</dbReference>
<evidence type="ECO:0000313" key="5">
    <source>
        <dbReference type="Proteomes" id="UP000280726"/>
    </source>
</evidence>
<keyword evidence="1" id="KW-0328">Glycosyltransferase</keyword>
<reference evidence="4 5" key="1">
    <citation type="submission" date="2018-11" db="EMBL/GenBank/DDBJ databases">
        <title>Sequencing the genomes of 1000 actinobacteria strains.</title>
        <authorList>
            <person name="Klenk H.-P."/>
        </authorList>
    </citation>
    <scope>NUCLEOTIDE SEQUENCE [LARGE SCALE GENOMIC DNA]</scope>
    <source>
        <strain evidence="4 5">DSM 14418</strain>
    </source>
</reference>
<protein>
    <recommendedName>
        <fullName evidence="3">Phosphoribosyltransferase domain-containing protein</fullName>
    </recommendedName>
</protein>
<dbReference type="InterPro" id="IPR000836">
    <property type="entry name" value="PRTase_dom"/>
</dbReference>
<organism evidence="4 5">
    <name type="scientific">Georgenia muralis</name>
    <dbReference type="NCBI Taxonomy" id="154117"/>
    <lineage>
        <taxon>Bacteria</taxon>
        <taxon>Bacillati</taxon>
        <taxon>Actinomycetota</taxon>
        <taxon>Actinomycetes</taxon>
        <taxon>Micrococcales</taxon>
        <taxon>Bogoriellaceae</taxon>
        <taxon>Georgenia</taxon>
    </lineage>
</organism>
<evidence type="ECO:0000313" key="4">
    <source>
        <dbReference type="EMBL" id="RPF26826.1"/>
    </source>
</evidence>
<keyword evidence="2" id="KW-0808">Transferase</keyword>
<feature type="domain" description="Phosphoribosyltransferase" evidence="3">
    <location>
        <begin position="25"/>
        <end position="184"/>
    </location>
</feature>
<dbReference type="Pfam" id="PF00156">
    <property type="entry name" value="Pribosyltran"/>
    <property type="match status" value="1"/>
</dbReference>
<dbReference type="GO" id="GO:0016757">
    <property type="term" value="F:glycosyltransferase activity"/>
    <property type="evidence" value="ECO:0007669"/>
    <property type="project" value="UniProtKB-KW"/>
</dbReference>
<keyword evidence="5" id="KW-1185">Reference proteome</keyword>
<dbReference type="EMBL" id="RKRA01000001">
    <property type="protein sequence ID" value="RPF26826.1"/>
    <property type="molecule type" value="Genomic_DNA"/>
</dbReference>
<name>A0A3N4Z506_9MICO</name>
<dbReference type="OrthoDB" id="307631at2"/>
<sequence length="192" mass="20631">MSETTRAFDDGASTTEEQEREVLGWAQFGEAARELAREVVRSGWMPDLVIAVARGGLVPAGAVAYALGTKAMGTLNVEFYTGVAETLPEPVVLPPLMDTSELPGKRVLVVDDVADSGRTLALVMDLIRTRGLPADVDGDGAVTTGETVAVDARSAVVYAKPRSVIEPDYVWRRTDLWITFPWSAQPPVTAEE</sequence>
<dbReference type="AlphaFoldDB" id="A0A3N4Z506"/>
<dbReference type="Gene3D" id="3.40.50.2020">
    <property type="match status" value="1"/>
</dbReference>
<evidence type="ECO:0000256" key="2">
    <source>
        <dbReference type="ARBA" id="ARBA00022679"/>
    </source>
</evidence>